<evidence type="ECO:0000313" key="3">
    <source>
        <dbReference type="EMBL" id="MBD3327667.1"/>
    </source>
</evidence>
<evidence type="ECO:0000256" key="1">
    <source>
        <dbReference type="ARBA" id="ARBA00006525"/>
    </source>
</evidence>
<comment type="similarity">
    <text evidence="1">Belongs to the DprA/Smf family.</text>
</comment>
<name>A0A9D5K1T3_9BACT</name>
<dbReference type="Gene3D" id="3.40.50.450">
    <property type="match status" value="1"/>
</dbReference>
<evidence type="ECO:0000313" key="4">
    <source>
        <dbReference type="Proteomes" id="UP000649604"/>
    </source>
</evidence>
<dbReference type="InterPro" id="IPR003488">
    <property type="entry name" value="DprA"/>
</dbReference>
<accession>A0A9D5K1T3</accession>
<sequence>MRALQDAEYWIALAHIPGWPVERIQTLITDILDHRGMTLAEFFECTPRQWQQDFAMTARDVEDLTAARTRLPQCAALVRVLLKQGIELVPFLSPAYPQTLRSNLPPHSRPPLLYLKGDARLLDELSTAIVGSPAASQVSQHFATAVAANCIEQGQVVAARDAKGLDRLVLDTTLQAGGKGLLILSQGILKGTSGLKRYAEEILAGNLLVLSCCAPKHPRERASRLPQIRMLYGLVQDVYIPEIQAVGDLWTATEEILNQGRTVYVRSPSAKEKTANALLIQHGAIPVDQQGTPVAAAESSSKNRWKN</sequence>
<dbReference type="Pfam" id="PF02481">
    <property type="entry name" value="DNA_processg_A"/>
    <property type="match status" value="1"/>
</dbReference>
<gene>
    <name evidence="3" type="ORF">GF339_23995</name>
</gene>
<dbReference type="InterPro" id="IPR057666">
    <property type="entry name" value="DrpA_SLOG"/>
</dbReference>
<dbReference type="Proteomes" id="UP000649604">
    <property type="component" value="Unassembled WGS sequence"/>
</dbReference>
<organism evidence="3 4">
    <name type="scientific">candidate division KSB3 bacterium</name>
    <dbReference type="NCBI Taxonomy" id="2044937"/>
    <lineage>
        <taxon>Bacteria</taxon>
        <taxon>candidate division KSB3</taxon>
    </lineage>
</organism>
<proteinExistence type="inferred from homology"/>
<dbReference type="AlphaFoldDB" id="A0A9D5K1T3"/>
<evidence type="ECO:0000259" key="2">
    <source>
        <dbReference type="Pfam" id="PF02481"/>
    </source>
</evidence>
<reference evidence="3" key="1">
    <citation type="submission" date="2019-11" db="EMBL/GenBank/DDBJ databases">
        <title>Microbial mats filling the niche in hypersaline microbial mats.</title>
        <authorList>
            <person name="Wong H.L."/>
            <person name="Macleod F.I."/>
            <person name="White R.A. III"/>
            <person name="Burns B.P."/>
        </authorList>
    </citation>
    <scope>NUCLEOTIDE SEQUENCE</scope>
    <source>
        <strain evidence="3">Rbin_158</strain>
    </source>
</reference>
<feature type="domain" description="Smf/DprA SLOG" evidence="2">
    <location>
        <begin position="90"/>
        <end position="289"/>
    </location>
</feature>
<protein>
    <recommendedName>
        <fullName evidence="2">Smf/DprA SLOG domain-containing protein</fullName>
    </recommendedName>
</protein>
<dbReference type="EMBL" id="WJJP01000774">
    <property type="protein sequence ID" value="MBD3327667.1"/>
    <property type="molecule type" value="Genomic_DNA"/>
</dbReference>
<comment type="caution">
    <text evidence="3">The sequence shown here is derived from an EMBL/GenBank/DDBJ whole genome shotgun (WGS) entry which is preliminary data.</text>
</comment>
<dbReference type="GO" id="GO:0009294">
    <property type="term" value="P:DNA-mediated transformation"/>
    <property type="evidence" value="ECO:0007669"/>
    <property type="project" value="InterPro"/>
</dbReference>
<dbReference type="PANTHER" id="PTHR43022:SF1">
    <property type="entry name" value="PROTEIN SMF"/>
    <property type="match status" value="1"/>
</dbReference>
<dbReference type="PANTHER" id="PTHR43022">
    <property type="entry name" value="PROTEIN SMF"/>
    <property type="match status" value="1"/>
</dbReference>